<name>A0ABS9AMK1_9GAMM</name>
<proteinExistence type="inferred from homology"/>
<dbReference type="NCBIfam" id="NF003708">
    <property type="entry name" value="PRK05325.1-3"/>
    <property type="match status" value="1"/>
</dbReference>
<dbReference type="HAMAP" id="MF_01232">
    <property type="entry name" value="UPF0229"/>
    <property type="match status" value="1"/>
</dbReference>
<comment type="caution">
    <text evidence="3">The sequence shown here is derived from an EMBL/GenBank/DDBJ whole genome shotgun (WGS) entry which is preliminary data.</text>
</comment>
<dbReference type="PANTHER" id="PTHR30510:SF2">
    <property type="entry name" value="UPF0229 PROTEIN YEAH"/>
    <property type="match status" value="1"/>
</dbReference>
<dbReference type="Proteomes" id="UP001320272">
    <property type="component" value="Unassembled WGS sequence"/>
</dbReference>
<protein>
    <recommendedName>
        <fullName evidence="1">UPF0229 protein HOP59_02750</fullName>
    </recommendedName>
</protein>
<sequence length="427" mass="49007">MTYFIDRRANAKNKSAVNRQRFLDRYRTHIKRSVEEAVNRRSITDMERGEKVSIPTRDISEPVFQHGPGGKRTIVSPGNKEFVEGDKLRRPGGGGGGGGAGEGNASNQGEGMDEFAFSLTREEFLDFVFDGLELPHLERKALKDLDEVKPVRAGVTRDGVPARINIVRSMREAYARRIAMRAPIRRALREAQEALEEEEGKDPVLRNPSRIAELKAEIERLEKRLEAVPYIDTYDLRYNNLVNQPQPSSKAVMFCVMDVSGSMTQAHKDIAKRFFLLLYLFLERNYEKVELVFVRHHTAAKEVDEEEFFYSRETGGTIVSSALTLVDEIITRRYSPAQWNLYVAQASDGDNWDDDSVNCRELLMKKLMPRLQYYTYVEITPHAHQALWEEYETVAAGHPDRFAMRQIVEAGDIYPVFRELFKRRAAH</sequence>
<dbReference type="RefSeq" id="WP_010629671.1">
    <property type="nucleotide sequence ID" value="NZ_JABFTV010000001.1"/>
</dbReference>
<feature type="compositionally biased region" description="Gly residues" evidence="2">
    <location>
        <begin position="91"/>
        <end position="102"/>
    </location>
</feature>
<evidence type="ECO:0000313" key="3">
    <source>
        <dbReference type="EMBL" id="MCE8023053.1"/>
    </source>
</evidence>
<dbReference type="PANTHER" id="PTHR30510">
    <property type="entry name" value="UPF0229 PROTEIN YEAH"/>
    <property type="match status" value="1"/>
</dbReference>
<dbReference type="NCBIfam" id="NF003707">
    <property type="entry name" value="PRK05325.1-2"/>
    <property type="match status" value="1"/>
</dbReference>
<comment type="similarity">
    <text evidence="1">Belongs to the UPF0229 family.</text>
</comment>
<accession>A0ABS9AMK1</accession>
<organism evidence="3 4">
    <name type="scientific">Billgrantia aerodenitrificans</name>
    <dbReference type="NCBI Taxonomy" id="2733483"/>
    <lineage>
        <taxon>Bacteria</taxon>
        <taxon>Pseudomonadati</taxon>
        <taxon>Pseudomonadota</taxon>
        <taxon>Gammaproteobacteria</taxon>
        <taxon>Oceanospirillales</taxon>
        <taxon>Halomonadaceae</taxon>
        <taxon>Billgrantia</taxon>
    </lineage>
</organism>
<feature type="region of interest" description="Disordered" evidence="2">
    <location>
        <begin position="60"/>
        <end position="110"/>
    </location>
</feature>
<gene>
    <name evidence="3" type="ORF">HOP59_02750</name>
</gene>
<dbReference type="InterPro" id="IPR006698">
    <property type="entry name" value="UPF0229"/>
</dbReference>
<evidence type="ECO:0000313" key="4">
    <source>
        <dbReference type="Proteomes" id="UP001320272"/>
    </source>
</evidence>
<evidence type="ECO:0000256" key="2">
    <source>
        <dbReference type="SAM" id="MobiDB-lite"/>
    </source>
</evidence>
<reference evidence="3 4" key="1">
    <citation type="journal article" date="2021" name="Front. Microbiol.">
        <title>Aerobic Denitrification and Heterotrophic Sulfur Oxidation in the Genus Halomonas Revealed by Six Novel Species Characterizations and Genome-Based Analysis.</title>
        <authorList>
            <person name="Wang L."/>
            <person name="Shao Z."/>
        </authorList>
    </citation>
    <scope>NUCLEOTIDE SEQUENCE [LARGE SCALE GENOMIC DNA]</scope>
    <source>
        <strain evidence="3 4">MCCC 1A11058</strain>
    </source>
</reference>
<dbReference type="Pfam" id="PF04285">
    <property type="entry name" value="DUF444"/>
    <property type="match status" value="1"/>
</dbReference>
<keyword evidence="4" id="KW-1185">Reference proteome</keyword>
<dbReference type="EMBL" id="JABFTV010000001">
    <property type="protein sequence ID" value="MCE8023053.1"/>
    <property type="molecule type" value="Genomic_DNA"/>
</dbReference>
<evidence type="ECO:0000256" key="1">
    <source>
        <dbReference type="HAMAP-Rule" id="MF_01232"/>
    </source>
</evidence>